<keyword evidence="9" id="KW-1185">Reference proteome</keyword>
<feature type="compositionally biased region" description="Polar residues" evidence="7">
    <location>
        <begin position="417"/>
        <end position="430"/>
    </location>
</feature>
<dbReference type="SUPFAM" id="SSF55418">
    <property type="entry name" value="eIF4e-like"/>
    <property type="match status" value="1"/>
</dbReference>
<evidence type="ECO:0000256" key="4">
    <source>
        <dbReference type="ARBA" id="ARBA00022884"/>
    </source>
</evidence>
<dbReference type="eggNOG" id="KOG1670">
    <property type="taxonomic scope" value="Eukaryota"/>
</dbReference>
<evidence type="ECO:0000313" key="9">
    <source>
        <dbReference type="Proteomes" id="UP000054560"/>
    </source>
</evidence>
<feature type="region of interest" description="Disordered" evidence="7">
    <location>
        <begin position="414"/>
        <end position="433"/>
    </location>
</feature>
<feature type="region of interest" description="Disordered" evidence="7">
    <location>
        <begin position="464"/>
        <end position="491"/>
    </location>
</feature>
<name>A0A0L0FYG6_9EUKA</name>
<dbReference type="GO" id="GO:0006417">
    <property type="term" value="P:regulation of translation"/>
    <property type="evidence" value="ECO:0007669"/>
    <property type="project" value="UniProtKB-KW"/>
</dbReference>
<dbReference type="GO" id="GO:0016281">
    <property type="term" value="C:eukaryotic translation initiation factor 4F complex"/>
    <property type="evidence" value="ECO:0007669"/>
    <property type="project" value="TreeGrafter"/>
</dbReference>
<proteinExistence type="inferred from homology"/>
<keyword evidence="4 6" id="KW-0694">RNA-binding</keyword>
<accession>A0A0L0FYG6</accession>
<dbReference type="GO" id="GO:0000340">
    <property type="term" value="F:RNA 7-methylguanosine cap binding"/>
    <property type="evidence" value="ECO:0007669"/>
    <property type="project" value="TreeGrafter"/>
</dbReference>
<gene>
    <name evidence="8" type="ORF">SARC_05805</name>
</gene>
<dbReference type="Pfam" id="PF01652">
    <property type="entry name" value="IF4E"/>
    <property type="match status" value="1"/>
</dbReference>
<keyword evidence="2 6" id="KW-0396">Initiation factor</keyword>
<reference evidence="8 9" key="1">
    <citation type="submission" date="2011-02" db="EMBL/GenBank/DDBJ databases">
        <title>The Genome Sequence of Sphaeroforma arctica JP610.</title>
        <authorList>
            <consortium name="The Broad Institute Genome Sequencing Platform"/>
            <person name="Russ C."/>
            <person name="Cuomo C."/>
            <person name="Young S.K."/>
            <person name="Zeng Q."/>
            <person name="Gargeya S."/>
            <person name="Alvarado L."/>
            <person name="Berlin A."/>
            <person name="Chapman S.B."/>
            <person name="Chen Z."/>
            <person name="Freedman E."/>
            <person name="Gellesch M."/>
            <person name="Goldberg J."/>
            <person name="Griggs A."/>
            <person name="Gujja S."/>
            <person name="Heilman E."/>
            <person name="Heiman D."/>
            <person name="Howarth C."/>
            <person name="Mehta T."/>
            <person name="Neiman D."/>
            <person name="Pearson M."/>
            <person name="Roberts A."/>
            <person name="Saif S."/>
            <person name="Shea T."/>
            <person name="Shenoy N."/>
            <person name="Sisk P."/>
            <person name="Stolte C."/>
            <person name="Sykes S."/>
            <person name="White J."/>
            <person name="Yandava C."/>
            <person name="Burger G."/>
            <person name="Gray M.W."/>
            <person name="Holland P.W.H."/>
            <person name="King N."/>
            <person name="Lang F.B.F."/>
            <person name="Roger A.J."/>
            <person name="Ruiz-Trillo I."/>
            <person name="Haas B."/>
            <person name="Nusbaum C."/>
            <person name="Birren B."/>
        </authorList>
    </citation>
    <scope>NUCLEOTIDE SEQUENCE [LARGE SCALE GENOMIC DNA]</scope>
    <source>
        <strain evidence="8 9">JP610</strain>
    </source>
</reference>
<dbReference type="OrthoDB" id="590761at2759"/>
<evidence type="ECO:0000256" key="6">
    <source>
        <dbReference type="RuleBase" id="RU004374"/>
    </source>
</evidence>
<dbReference type="PANTHER" id="PTHR11960">
    <property type="entry name" value="EUKARYOTIC TRANSLATION INITIATION FACTOR 4E RELATED"/>
    <property type="match status" value="1"/>
</dbReference>
<comment type="similarity">
    <text evidence="1 6">Belongs to the eukaryotic initiation factor 4E family.</text>
</comment>
<feature type="compositionally biased region" description="Low complexity" evidence="7">
    <location>
        <begin position="40"/>
        <end position="58"/>
    </location>
</feature>
<feature type="compositionally biased region" description="Basic and acidic residues" evidence="7">
    <location>
        <begin position="60"/>
        <end position="70"/>
    </location>
</feature>
<feature type="region of interest" description="Disordered" evidence="7">
    <location>
        <begin position="268"/>
        <end position="383"/>
    </location>
</feature>
<dbReference type="AlphaFoldDB" id="A0A0L0FYG6"/>
<feature type="region of interest" description="Disordered" evidence="7">
    <location>
        <begin position="1"/>
        <end position="70"/>
    </location>
</feature>
<evidence type="ECO:0000256" key="1">
    <source>
        <dbReference type="ARBA" id="ARBA00009860"/>
    </source>
</evidence>
<protein>
    <submittedName>
        <fullName evidence="8">Uncharacterized protein</fullName>
    </submittedName>
</protein>
<dbReference type="GO" id="GO:0003743">
    <property type="term" value="F:translation initiation factor activity"/>
    <property type="evidence" value="ECO:0007669"/>
    <property type="project" value="UniProtKB-KW"/>
</dbReference>
<feature type="compositionally biased region" description="Low complexity" evidence="7">
    <location>
        <begin position="280"/>
        <end position="298"/>
    </location>
</feature>
<dbReference type="Proteomes" id="UP000054560">
    <property type="component" value="Unassembled WGS sequence"/>
</dbReference>
<dbReference type="GeneID" id="25906309"/>
<dbReference type="EMBL" id="KQ241982">
    <property type="protein sequence ID" value="KNC81892.1"/>
    <property type="molecule type" value="Genomic_DNA"/>
</dbReference>
<evidence type="ECO:0000313" key="8">
    <source>
        <dbReference type="EMBL" id="KNC81892.1"/>
    </source>
</evidence>
<evidence type="ECO:0000256" key="7">
    <source>
        <dbReference type="SAM" id="MobiDB-lite"/>
    </source>
</evidence>
<evidence type="ECO:0000256" key="2">
    <source>
        <dbReference type="ARBA" id="ARBA00022540"/>
    </source>
</evidence>
<dbReference type="InterPro" id="IPR023398">
    <property type="entry name" value="TIF_eIF4e-like"/>
</dbReference>
<organism evidence="8 9">
    <name type="scientific">Sphaeroforma arctica JP610</name>
    <dbReference type="NCBI Taxonomy" id="667725"/>
    <lineage>
        <taxon>Eukaryota</taxon>
        <taxon>Ichthyosporea</taxon>
        <taxon>Ichthyophonida</taxon>
        <taxon>Sphaeroforma</taxon>
    </lineage>
</organism>
<keyword evidence="3" id="KW-0810">Translation regulation</keyword>
<feature type="compositionally biased region" description="Polar residues" evidence="7">
    <location>
        <begin position="351"/>
        <end position="383"/>
    </location>
</feature>
<dbReference type="InterPro" id="IPR001040">
    <property type="entry name" value="TIF_eIF_4E"/>
</dbReference>
<evidence type="ECO:0000256" key="5">
    <source>
        <dbReference type="ARBA" id="ARBA00022917"/>
    </source>
</evidence>
<dbReference type="RefSeq" id="XP_014155794.1">
    <property type="nucleotide sequence ID" value="XM_014300319.1"/>
</dbReference>
<evidence type="ECO:0000256" key="3">
    <source>
        <dbReference type="ARBA" id="ARBA00022845"/>
    </source>
</evidence>
<dbReference type="Gene3D" id="3.30.760.10">
    <property type="entry name" value="RNA Cap, Translation Initiation Factor Eif4e"/>
    <property type="match status" value="1"/>
</dbReference>
<dbReference type="PANTHER" id="PTHR11960:SF8">
    <property type="entry name" value="EUKARYOTIC TRANSLATION INITIATION FACTOR 4E1-RELATED"/>
    <property type="match status" value="1"/>
</dbReference>
<keyword evidence="5 6" id="KW-0648">Protein biosynthesis</keyword>
<feature type="compositionally biased region" description="Basic and acidic residues" evidence="7">
    <location>
        <begin position="320"/>
        <end position="341"/>
    </location>
</feature>
<dbReference type="STRING" id="667725.A0A0L0FYG6"/>
<sequence length="515" mass="56156">MADLASAVGQFDSSKNGKTDKPPSELADNTSSARRANADTKVNMNTNTNTKVSTSITKGNTEDAHSDEKDDSTVVVDPLILSEKELMSRHPLQHKWTLWHDEGKGNRAKNTNVWIGSLTKVSEFDTVEMFWATYHNIVPPSRLGGGSNYWLFKSGVQPMWEDPMNEQGGKWSLGIPSSKREEKLNTCWLATMLGLVGETMEDQGEVMGAVVSIRKMTDRLAVWTQWSSKDYEETINRIGERFKSICQTQRPVSVNFKAHNEVYQHHQHLDANAKDGSSTSKNKGSYNGNHNSNSNNNSHNRRTSNADGSWGGTGNNNYSHKSDKSDHSHSGNPRDRNDNKNNNHNNHQRHGSTSSHTNNNYSKQGNVLGSRVSDTAAGSNSSNIFTSKVNTLSRSRTGGSSGSSSTLNRLNLASGASEKSAQTTTVNPPSRGNARAWQTLKNPKPISLAAIQANGAESKSIPAVPVTSAGTSPATRKKTLNATLSRPESQAVNRWAVRRSISTNAVSTQPSLPKT</sequence>
<feature type="compositionally biased region" description="Polar residues" evidence="7">
    <location>
        <begin position="468"/>
        <end position="491"/>
    </location>
</feature>